<feature type="transmembrane region" description="Helical" evidence="1">
    <location>
        <begin position="20"/>
        <end position="38"/>
    </location>
</feature>
<dbReference type="SUPFAM" id="SSF54403">
    <property type="entry name" value="Cystatin/monellin"/>
    <property type="match status" value="1"/>
</dbReference>
<evidence type="ECO:0000313" key="3">
    <source>
        <dbReference type="EMBL" id="MFD1018457.1"/>
    </source>
</evidence>
<sequence length="174" mass="20103">MTKKRQSSRYTAPKWLKWTLLALTVVLLLVLGTGYWFYSGIFDKKSEGFSDSEQIALSETPLTEVNRTERYNGDQVVHIVKGKAEDGSGTAFIEKESKELIEYIAESEMISEAALNQQWQSSCDKCEWRSMQLAMENAIPYWEITYIDAQGRYVFAYFDIQSGERKQQFAFKQS</sequence>
<dbReference type="Pfam" id="PF17881">
    <property type="entry name" value="TseB"/>
    <property type="match status" value="1"/>
</dbReference>
<dbReference type="Proteomes" id="UP001596990">
    <property type="component" value="Unassembled WGS sequence"/>
</dbReference>
<keyword evidence="1" id="KW-0472">Membrane</keyword>
<proteinExistence type="predicted"/>
<evidence type="ECO:0000256" key="1">
    <source>
        <dbReference type="SAM" id="Phobius"/>
    </source>
</evidence>
<gene>
    <name evidence="3" type="ORF">ACFQ2J_04510</name>
</gene>
<organism evidence="3 4">
    <name type="scientific">Thalassobacillus hwangdonensis</name>
    <dbReference type="NCBI Taxonomy" id="546108"/>
    <lineage>
        <taxon>Bacteria</taxon>
        <taxon>Bacillati</taxon>
        <taxon>Bacillota</taxon>
        <taxon>Bacilli</taxon>
        <taxon>Bacillales</taxon>
        <taxon>Bacillaceae</taxon>
        <taxon>Thalassobacillus</taxon>
    </lineage>
</organism>
<keyword evidence="1" id="KW-0812">Transmembrane</keyword>
<keyword evidence="1" id="KW-1133">Transmembrane helix</keyword>
<dbReference type="EMBL" id="JBHTKL010000001">
    <property type="protein sequence ID" value="MFD1018457.1"/>
    <property type="molecule type" value="Genomic_DNA"/>
</dbReference>
<evidence type="ECO:0000313" key="4">
    <source>
        <dbReference type="Proteomes" id="UP001596990"/>
    </source>
</evidence>
<dbReference type="InterPro" id="IPR041401">
    <property type="entry name" value="TseB-like_dom"/>
</dbReference>
<evidence type="ECO:0000259" key="2">
    <source>
        <dbReference type="Pfam" id="PF17881"/>
    </source>
</evidence>
<name>A0ABW3KX49_9BACI</name>
<dbReference type="InterPro" id="IPR046350">
    <property type="entry name" value="Cystatin_sf"/>
</dbReference>
<protein>
    <submittedName>
        <fullName evidence="3">DUF5590 domain-containing protein</fullName>
    </submittedName>
</protein>
<comment type="caution">
    <text evidence="3">The sequence shown here is derived from an EMBL/GenBank/DDBJ whole genome shotgun (WGS) entry which is preliminary data.</text>
</comment>
<feature type="domain" description="Cell wall elongation regulator TseB-like" evidence="2">
    <location>
        <begin position="53"/>
        <end position="88"/>
    </location>
</feature>
<keyword evidence="4" id="KW-1185">Reference proteome</keyword>
<reference evidence="4" key="1">
    <citation type="journal article" date="2019" name="Int. J. Syst. Evol. Microbiol.">
        <title>The Global Catalogue of Microorganisms (GCM) 10K type strain sequencing project: providing services to taxonomists for standard genome sequencing and annotation.</title>
        <authorList>
            <consortium name="The Broad Institute Genomics Platform"/>
            <consortium name="The Broad Institute Genome Sequencing Center for Infectious Disease"/>
            <person name="Wu L."/>
            <person name="Ma J."/>
        </authorList>
    </citation>
    <scope>NUCLEOTIDE SEQUENCE [LARGE SCALE GENOMIC DNA]</scope>
    <source>
        <strain evidence="4">CCUG 56607</strain>
    </source>
</reference>
<dbReference type="Gene3D" id="3.10.450.40">
    <property type="match status" value="2"/>
</dbReference>
<accession>A0ABW3KX49</accession>